<dbReference type="EMBL" id="BAAFSG010000001">
    <property type="protein sequence ID" value="GAB1253803.1"/>
    <property type="molecule type" value="Genomic_DNA"/>
</dbReference>
<feature type="transmembrane region" description="Helical" evidence="1">
    <location>
        <begin position="31"/>
        <end position="50"/>
    </location>
</feature>
<evidence type="ECO:0000313" key="2">
    <source>
        <dbReference type="EMBL" id="GAB1253803.1"/>
    </source>
</evidence>
<dbReference type="Proteomes" id="UP001628192">
    <property type="component" value="Unassembled WGS sequence"/>
</dbReference>
<keyword evidence="1" id="KW-1133">Transmembrane helix</keyword>
<protein>
    <submittedName>
        <fullName evidence="2">Uncharacterized protein</fullName>
    </submittedName>
</protein>
<keyword evidence="3" id="KW-1185">Reference proteome</keyword>
<dbReference type="RefSeq" id="WP_407844468.1">
    <property type="nucleotide sequence ID" value="NZ_BAAFSG010000001.1"/>
</dbReference>
<evidence type="ECO:0000256" key="1">
    <source>
        <dbReference type="SAM" id="Phobius"/>
    </source>
</evidence>
<evidence type="ECO:0000313" key="3">
    <source>
        <dbReference type="Proteomes" id="UP001628192"/>
    </source>
</evidence>
<organism evidence="2 3">
    <name type="scientific">Desulfovibrio falkowii</name>
    <dbReference type="NCBI Taxonomy" id="3136602"/>
    <lineage>
        <taxon>Bacteria</taxon>
        <taxon>Pseudomonadati</taxon>
        <taxon>Thermodesulfobacteriota</taxon>
        <taxon>Desulfovibrionia</taxon>
        <taxon>Desulfovibrionales</taxon>
        <taxon>Desulfovibrionaceae</taxon>
        <taxon>Desulfovibrio</taxon>
    </lineage>
</organism>
<keyword evidence="1" id="KW-0472">Membrane</keyword>
<keyword evidence="1" id="KW-0812">Transmembrane</keyword>
<accession>A0ABQ0E7Y1</accession>
<name>A0ABQ0E7Y1_9BACT</name>
<sequence length="51" mass="5368">MPELIALTVPGIVLCVGGVLLDEPIMAKWGIRFICLSLFIIAVAACLRIGG</sequence>
<proteinExistence type="predicted"/>
<gene>
    <name evidence="2" type="ORF">Defa_12900</name>
</gene>
<comment type="caution">
    <text evidence="2">The sequence shown here is derived from an EMBL/GenBank/DDBJ whole genome shotgun (WGS) entry which is preliminary data.</text>
</comment>
<reference evidence="2 3" key="1">
    <citation type="journal article" date="2025" name="Int. J. Syst. Evol. Microbiol.">
        <title>Desulfovibrio falkowii sp. nov., Porphyromonas miyakawae sp. nov., Mediterraneibacter flintii sp. nov. and Owariibacterium komagatae gen. nov., sp. nov., isolated from human faeces.</title>
        <authorList>
            <person name="Hamaguchi T."/>
            <person name="Ohara M."/>
            <person name="Hisatomi A."/>
            <person name="Sekiguchi K."/>
            <person name="Takeda J.I."/>
            <person name="Ueyama J."/>
            <person name="Ito M."/>
            <person name="Nishiwaki H."/>
            <person name="Ogi T."/>
            <person name="Hirayama M."/>
            <person name="Ohkuma M."/>
            <person name="Sakamoto M."/>
            <person name="Ohno K."/>
        </authorList>
    </citation>
    <scope>NUCLEOTIDE SEQUENCE [LARGE SCALE GENOMIC DNA]</scope>
    <source>
        <strain evidence="2 3">13CB8C</strain>
    </source>
</reference>